<keyword evidence="3" id="KW-1003">Cell membrane</keyword>
<evidence type="ECO:0000256" key="2">
    <source>
        <dbReference type="ARBA" id="ARBA00022448"/>
    </source>
</evidence>
<evidence type="ECO:0000256" key="12">
    <source>
        <dbReference type="ARBA" id="ARBA00023173"/>
    </source>
</evidence>
<dbReference type="InterPro" id="IPR006029">
    <property type="entry name" value="Neurotrans-gated_channel_TM"/>
</dbReference>
<evidence type="ECO:0000256" key="9">
    <source>
        <dbReference type="ARBA" id="ARBA00023136"/>
    </source>
</evidence>
<evidence type="ECO:0000256" key="7">
    <source>
        <dbReference type="ARBA" id="ARBA00023018"/>
    </source>
</evidence>
<dbReference type="NCBIfam" id="TIGR00860">
    <property type="entry name" value="LIC"/>
    <property type="match status" value="1"/>
</dbReference>
<accession>A0A8W8KWE3</accession>
<comment type="similarity">
    <text evidence="1">Belongs to the ligand-gated ion channel (TC 1.A.9) family. Gamma-aminobutyric acid receptor (TC 1.A.9.5) subfamily.</text>
</comment>
<sequence length="434" mass="50533">MGGLTGLLGICTRLNDSQGQQYEDFEQLSFYWFETLKELLWKMILMVVLCFQFYHSSGELSRHDLIHQLIDESHYDPMIAPNYEDDFPTNISVQMLIKNIHSLDELHMDFSVDIIFRQRWTDKRLKFNHSTVRVLELDQKMIERIWVPDSFFPQEKRAEIHDVTVPNRLLHIYRNGTVFYSMRIEMTLSCAMALQNYPLDRQVCPISIESYSYTRENIDFYWERHNPVLIPSISLPQFTMPDTVKTSACSTEYGEVGDFACLLVELQFDRNTGYYIAQIFIPSILIVILSWVSFWVDIDAIPARVSLGVLTVLTMTTQSSGARSALPRVSYIKAIDVWMAVCLTFVFMALLEFAYINVVSRRNSKPIRTASQCDKALNKGTSPSPMMPILRHIDFIKRARQVDKVARVVFPLIFFLFNIGFWVFYLSINTDNKF</sequence>
<dbReference type="AlphaFoldDB" id="A0A8W8KWE3"/>
<feature type="domain" description="Neurotransmitter-gated ion-channel ligand-binding" evidence="21">
    <location>
        <begin position="64"/>
        <end position="270"/>
    </location>
</feature>
<keyword evidence="14" id="KW-0868">Chloride</keyword>
<dbReference type="Pfam" id="PF02931">
    <property type="entry name" value="Neur_chan_LBD"/>
    <property type="match status" value="1"/>
</dbReference>
<comment type="caution">
    <text evidence="20">Lacks conserved residue(s) required for the propagation of feature annotation.</text>
</comment>
<keyword evidence="5" id="KW-0732">Signal</keyword>
<dbReference type="InterPro" id="IPR006028">
    <property type="entry name" value="GABAA/Glycine_rcpt"/>
</dbReference>
<dbReference type="PANTHER" id="PTHR18945">
    <property type="entry name" value="NEUROTRANSMITTER GATED ION CHANNEL"/>
    <property type="match status" value="1"/>
</dbReference>
<keyword evidence="16" id="KW-1071">Ligand-gated ion channel</keyword>
<keyword evidence="7" id="KW-0770">Synapse</keyword>
<keyword evidence="2 20" id="KW-0813">Transport</keyword>
<dbReference type="InterPro" id="IPR006201">
    <property type="entry name" value="Neur_channel"/>
</dbReference>
<dbReference type="FunFam" id="1.20.58.390:FF:000067">
    <property type="entry name" value="Glycine receptor subunit alpha-2"/>
    <property type="match status" value="1"/>
</dbReference>
<feature type="transmembrane region" description="Helical" evidence="20">
    <location>
        <begin position="337"/>
        <end position="358"/>
    </location>
</feature>
<evidence type="ECO:0000256" key="11">
    <source>
        <dbReference type="ARBA" id="ARBA00023170"/>
    </source>
</evidence>
<keyword evidence="11" id="KW-0675">Receptor</keyword>
<evidence type="ECO:0000313" key="24">
    <source>
        <dbReference type="Proteomes" id="UP000005408"/>
    </source>
</evidence>
<keyword evidence="10" id="KW-1015">Disulfide bond</keyword>
<dbReference type="SUPFAM" id="SSF90112">
    <property type="entry name" value="Neurotransmitter-gated ion-channel transmembrane pore"/>
    <property type="match status" value="1"/>
</dbReference>
<evidence type="ECO:0000256" key="19">
    <source>
        <dbReference type="ARBA" id="ARBA00071250"/>
    </source>
</evidence>
<feature type="domain" description="Neurotransmitter-gated ion-channel transmembrane" evidence="22">
    <location>
        <begin position="280"/>
        <end position="367"/>
    </location>
</feature>
<evidence type="ECO:0000256" key="6">
    <source>
        <dbReference type="ARBA" id="ARBA00022989"/>
    </source>
</evidence>
<evidence type="ECO:0000256" key="4">
    <source>
        <dbReference type="ARBA" id="ARBA00022692"/>
    </source>
</evidence>
<evidence type="ECO:0000256" key="5">
    <source>
        <dbReference type="ARBA" id="ARBA00022729"/>
    </source>
</evidence>
<evidence type="ECO:0000256" key="17">
    <source>
        <dbReference type="ARBA" id="ARBA00023303"/>
    </source>
</evidence>
<dbReference type="CDD" id="cd19049">
    <property type="entry name" value="LGIC_TM_anion"/>
    <property type="match status" value="1"/>
</dbReference>
<dbReference type="InterPro" id="IPR018000">
    <property type="entry name" value="Neurotransmitter_ion_chnl_CS"/>
</dbReference>
<dbReference type="CDD" id="cd18991">
    <property type="entry name" value="LGIC_ECD_GlyR"/>
    <property type="match status" value="1"/>
</dbReference>
<evidence type="ECO:0000256" key="14">
    <source>
        <dbReference type="ARBA" id="ARBA00023214"/>
    </source>
</evidence>
<organism evidence="23 24">
    <name type="scientific">Magallana gigas</name>
    <name type="common">Pacific oyster</name>
    <name type="synonym">Crassostrea gigas</name>
    <dbReference type="NCBI Taxonomy" id="29159"/>
    <lineage>
        <taxon>Eukaryota</taxon>
        <taxon>Metazoa</taxon>
        <taxon>Spiralia</taxon>
        <taxon>Lophotrochozoa</taxon>
        <taxon>Mollusca</taxon>
        <taxon>Bivalvia</taxon>
        <taxon>Autobranchia</taxon>
        <taxon>Pteriomorphia</taxon>
        <taxon>Ostreida</taxon>
        <taxon>Ostreoidea</taxon>
        <taxon>Ostreidae</taxon>
        <taxon>Magallana</taxon>
    </lineage>
</organism>
<evidence type="ECO:0000256" key="16">
    <source>
        <dbReference type="ARBA" id="ARBA00023286"/>
    </source>
</evidence>
<proteinExistence type="inferred from homology"/>
<evidence type="ECO:0000256" key="18">
    <source>
        <dbReference type="ARBA" id="ARBA00034104"/>
    </source>
</evidence>
<dbReference type="SUPFAM" id="SSF63712">
    <property type="entry name" value="Nicotinic receptor ligand binding domain-like"/>
    <property type="match status" value="1"/>
</dbReference>
<keyword evidence="9 20" id="KW-0472">Membrane</keyword>
<dbReference type="Gene3D" id="2.70.170.10">
    <property type="entry name" value="Neurotransmitter-gated ion-channel ligand-binding domain"/>
    <property type="match status" value="1"/>
</dbReference>
<name>A0A8W8KWE3_MAGGI</name>
<evidence type="ECO:0000256" key="20">
    <source>
        <dbReference type="RuleBase" id="RU000687"/>
    </source>
</evidence>
<evidence type="ECO:0000256" key="13">
    <source>
        <dbReference type="ARBA" id="ARBA00023180"/>
    </source>
</evidence>
<dbReference type="InterPro" id="IPR038050">
    <property type="entry name" value="Neuro_actylchol_rec"/>
</dbReference>
<evidence type="ECO:0000256" key="8">
    <source>
        <dbReference type="ARBA" id="ARBA00023065"/>
    </source>
</evidence>
<evidence type="ECO:0000256" key="1">
    <source>
        <dbReference type="ARBA" id="ARBA00010180"/>
    </source>
</evidence>
<dbReference type="PROSITE" id="PS00236">
    <property type="entry name" value="NEUROTR_ION_CHANNEL"/>
    <property type="match status" value="1"/>
</dbReference>
<dbReference type="PRINTS" id="PR00252">
    <property type="entry name" value="NRIONCHANNEL"/>
</dbReference>
<keyword evidence="4 20" id="KW-0812">Transmembrane</keyword>
<dbReference type="InterPro" id="IPR036719">
    <property type="entry name" value="Neuro-gated_channel_TM_sf"/>
</dbReference>
<dbReference type="Pfam" id="PF02932">
    <property type="entry name" value="Neur_chan_memb"/>
    <property type="match status" value="1"/>
</dbReference>
<keyword evidence="8 20" id="KW-0406">Ion transport</keyword>
<dbReference type="GO" id="GO:0034707">
    <property type="term" value="C:chloride channel complex"/>
    <property type="evidence" value="ECO:0007669"/>
    <property type="project" value="UniProtKB-KW"/>
</dbReference>
<evidence type="ECO:0000256" key="10">
    <source>
        <dbReference type="ARBA" id="ARBA00023157"/>
    </source>
</evidence>
<dbReference type="FunFam" id="2.70.170.10:FF:000021">
    <property type="entry name" value="Gamma-aminobutyric acid receptor isoform 3b"/>
    <property type="match status" value="1"/>
</dbReference>
<dbReference type="Proteomes" id="UP000005408">
    <property type="component" value="Unassembled WGS sequence"/>
</dbReference>
<dbReference type="GO" id="GO:0005230">
    <property type="term" value="F:extracellular ligand-gated monoatomic ion channel activity"/>
    <property type="evidence" value="ECO:0007669"/>
    <property type="project" value="InterPro"/>
</dbReference>
<feature type="transmembrane region" description="Helical" evidence="20">
    <location>
        <begin position="405"/>
        <end position="428"/>
    </location>
</feature>
<keyword evidence="15" id="KW-0628">Postsynaptic cell membrane</keyword>
<keyword evidence="24" id="KW-1185">Reference proteome</keyword>
<dbReference type="GO" id="GO:0045211">
    <property type="term" value="C:postsynaptic membrane"/>
    <property type="evidence" value="ECO:0007669"/>
    <property type="project" value="UniProtKB-SubCell"/>
</dbReference>
<feature type="transmembrane region" description="Helical" evidence="20">
    <location>
        <begin position="274"/>
        <end position="296"/>
    </location>
</feature>
<keyword evidence="12" id="KW-0869">Chloride channel</keyword>
<dbReference type="Gene3D" id="1.20.58.390">
    <property type="entry name" value="Neurotransmitter-gated ion-channel transmembrane domain"/>
    <property type="match status" value="1"/>
</dbReference>
<dbReference type="GO" id="GO:0004888">
    <property type="term" value="F:transmembrane signaling receptor activity"/>
    <property type="evidence" value="ECO:0007669"/>
    <property type="project" value="InterPro"/>
</dbReference>
<comment type="subcellular location">
    <subcellularLocation>
        <location evidence="18">Postsynaptic cell membrane</location>
        <topology evidence="18">Multi-pass membrane protein</topology>
    </subcellularLocation>
</comment>
<keyword evidence="6 20" id="KW-1133">Transmembrane helix</keyword>
<dbReference type="InterPro" id="IPR006202">
    <property type="entry name" value="Neur_chan_lig-bd"/>
</dbReference>
<dbReference type="PRINTS" id="PR00253">
    <property type="entry name" value="GABAARECEPTR"/>
</dbReference>
<evidence type="ECO:0000313" key="23">
    <source>
        <dbReference type="EnsemblMetazoa" id="G24880.8:cds"/>
    </source>
</evidence>
<evidence type="ECO:0000256" key="3">
    <source>
        <dbReference type="ARBA" id="ARBA00022475"/>
    </source>
</evidence>
<dbReference type="GO" id="GO:0005254">
    <property type="term" value="F:chloride channel activity"/>
    <property type="evidence" value="ECO:0007669"/>
    <property type="project" value="UniProtKB-KW"/>
</dbReference>
<evidence type="ECO:0000256" key="15">
    <source>
        <dbReference type="ARBA" id="ARBA00023257"/>
    </source>
</evidence>
<evidence type="ECO:0000259" key="21">
    <source>
        <dbReference type="Pfam" id="PF02931"/>
    </source>
</evidence>
<keyword evidence="17 20" id="KW-0407">Ion channel</keyword>
<evidence type="ECO:0000259" key="22">
    <source>
        <dbReference type="Pfam" id="PF02932"/>
    </source>
</evidence>
<dbReference type="EnsemblMetazoa" id="G24880.8">
    <property type="protein sequence ID" value="G24880.8:cds"/>
    <property type="gene ID" value="G24880"/>
</dbReference>
<keyword evidence="13" id="KW-0325">Glycoprotein</keyword>
<reference evidence="23" key="1">
    <citation type="submission" date="2022-08" db="UniProtKB">
        <authorList>
            <consortium name="EnsemblMetazoa"/>
        </authorList>
    </citation>
    <scope>IDENTIFICATION</scope>
    <source>
        <strain evidence="23">05x7-T-G4-1.051#20</strain>
    </source>
</reference>
<dbReference type="InterPro" id="IPR036734">
    <property type="entry name" value="Neur_chan_lig-bd_sf"/>
</dbReference>
<protein>
    <recommendedName>
        <fullName evidence="19">Gamma-aminobutyric acid receptor subunit beta</fullName>
    </recommendedName>
</protein>